<keyword evidence="2" id="KW-1185">Reference proteome</keyword>
<organism evidence="1 2">
    <name type="scientific">Paenibacillus aestuarii</name>
    <dbReference type="NCBI Taxonomy" id="516965"/>
    <lineage>
        <taxon>Bacteria</taxon>
        <taxon>Bacillati</taxon>
        <taxon>Bacillota</taxon>
        <taxon>Bacilli</taxon>
        <taxon>Bacillales</taxon>
        <taxon>Paenibacillaceae</taxon>
        <taxon>Paenibacillus</taxon>
    </lineage>
</organism>
<dbReference type="RefSeq" id="WP_377524556.1">
    <property type="nucleotide sequence ID" value="NZ_JBHSMJ010000017.1"/>
</dbReference>
<sequence length="125" mass="13646">MKLTRLVVHSSLIALTVALARLLLGDLREETTSKYSDALKDSLITLFGDSGSLINEFIIKQYNIVKAKQAGIDPGTSDGYNQLVKLWNPPGSALNETLTVNNIRVHVVEGVKRLEIGFAEIPPSN</sequence>
<proteinExistence type="predicted"/>
<protein>
    <submittedName>
        <fullName evidence="1">Uncharacterized protein</fullName>
    </submittedName>
</protein>
<dbReference type="EMBL" id="JBHSMJ010000017">
    <property type="protein sequence ID" value="MFC5449040.1"/>
    <property type="molecule type" value="Genomic_DNA"/>
</dbReference>
<comment type="caution">
    <text evidence="1">The sequence shown here is derived from an EMBL/GenBank/DDBJ whole genome shotgun (WGS) entry which is preliminary data.</text>
</comment>
<accession>A0ABW0K6P5</accession>
<evidence type="ECO:0000313" key="2">
    <source>
        <dbReference type="Proteomes" id="UP001596044"/>
    </source>
</evidence>
<name>A0ABW0K6P5_9BACL</name>
<evidence type="ECO:0000313" key="1">
    <source>
        <dbReference type="EMBL" id="MFC5449040.1"/>
    </source>
</evidence>
<reference evidence="2" key="1">
    <citation type="journal article" date="2019" name="Int. J. Syst. Evol. Microbiol.">
        <title>The Global Catalogue of Microorganisms (GCM) 10K type strain sequencing project: providing services to taxonomists for standard genome sequencing and annotation.</title>
        <authorList>
            <consortium name="The Broad Institute Genomics Platform"/>
            <consortium name="The Broad Institute Genome Sequencing Center for Infectious Disease"/>
            <person name="Wu L."/>
            <person name="Ma J."/>
        </authorList>
    </citation>
    <scope>NUCLEOTIDE SEQUENCE [LARGE SCALE GENOMIC DNA]</scope>
    <source>
        <strain evidence="2">KACC 11904</strain>
    </source>
</reference>
<dbReference type="Proteomes" id="UP001596044">
    <property type="component" value="Unassembled WGS sequence"/>
</dbReference>
<gene>
    <name evidence="1" type="ORF">ACFPOG_12265</name>
</gene>